<evidence type="ECO:0000313" key="1">
    <source>
        <dbReference type="EMBL" id="KAH3711275.1"/>
    </source>
</evidence>
<dbReference type="EMBL" id="JAIWYP010000014">
    <property type="protein sequence ID" value="KAH3711275.1"/>
    <property type="molecule type" value="Genomic_DNA"/>
</dbReference>
<evidence type="ECO:0000313" key="2">
    <source>
        <dbReference type="Proteomes" id="UP000828390"/>
    </source>
</evidence>
<gene>
    <name evidence="1" type="ORF">DPMN_070779</name>
</gene>
<dbReference type="Proteomes" id="UP000828390">
    <property type="component" value="Unassembled WGS sequence"/>
</dbReference>
<dbReference type="AlphaFoldDB" id="A0A9D4BVC8"/>
<protein>
    <submittedName>
        <fullName evidence="1">Uncharacterized protein</fullName>
    </submittedName>
</protein>
<reference evidence="1" key="1">
    <citation type="journal article" date="2019" name="bioRxiv">
        <title>The Genome of the Zebra Mussel, Dreissena polymorpha: A Resource for Invasive Species Research.</title>
        <authorList>
            <person name="McCartney M.A."/>
            <person name="Auch B."/>
            <person name="Kono T."/>
            <person name="Mallez S."/>
            <person name="Zhang Y."/>
            <person name="Obille A."/>
            <person name="Becker A."/>
            <person name="Abrahante J.E."/>
            <person name="Garbe J."/>
            <person name="Badalamenti J.P."/>
            <person name="Herman A."/>
            <person name="Mangelson H."/>
            <person name="Liachko I."/>
            <person name="Sullivan S."/>
            <person name="Sone E.D."/>
            <person name="Koren S."/>
            <person name="Silverstein K.A.T."/>
            <person name="Beckman K.B."/>
            <person name="Gohl D.M."/>
        </authorList>
    </citation>
    <scope>NUCLEOTIDE SEQUENCE</scope>
    <source>
        <strain evidence="1">Duluth1</strain>
        <tissue evidence="1">Whole animal</tissue>
    </source>
</reference>
<reference evidence="1" key="2">
    <citation type="submission" date="2020-11" db="EMBL/GenBank/DDBJ databases">
        <authorList>
            <person name="McCartney M.A."/>
            <person name="Auch B."/>
            <person name="Kono T."/>
            <person name="Mallez S."/>
            <person name="Becker A."/>
            <person name="Gohl D.M."/>
            <person name="Silverstein K.A.T."/>
            <person name="Koren S."/>
            <person name="Bechman K.B."/>
            <person name="Herman A."/>
            <person name="Abrahante J.E."/>
            <person name="Garbe J."/>
        </authorList>
    </citation>
    <scope>NUCLEOTIDE SEQUENCE</scope>
    <source>
        <strain evidence="1">Duluth1</strain>
        <tissue evidence="1">Whole animal</tissue>
    </source>
</reference>
<organism evidence="1 2">
    <name type="scientific">Dreissena polymorpha</name>
    <name type="common">Zebra mussel</name>
    <name type="synonym">Mytilus polymorpha</name>
    <dbReference type="NCBI Taxonomy" id="45954"/>
    <lineage>
        <taxon>Eukaryota</taxon>
        <taxon>Metazoa</taxon>
        <taxon>Spiralia</taxon>
        <taxon>Lophotrochozoa</taxon>
        <taxon>Mollusca</taxon>
        <taxon>Bivalvia</taxon>
        <taxon>Autobranchia</taxon>
        <taxon>Heteroconchia</taxon>
        <taxon>Euheterodonta</taxon>
        <taxon>Imparidentia</taxon>
        <taxon>Neoheterodontei</taxon>
        <taxon>Myida</taxon>
        <taxon>Dreissenoidea</taxon>
        <taxon>Dreissenidae</taxon>
        <taxon>Dreissena</taxon>
    </lineage>
</organism>
<accession>A0A9D4BVC8</accession>
<name>A0A9D4BVC8_DREPO</name>
<keyword evidence="2" id="KW-1185">Reference proteome</keyword>
<sequence>MRERESTMTRVRQYDDESAKIRWRERDGENARTRQCDNQVVRLTGDYSKGWWDFRLLN</sequence>
<proteinExistence type="predicted"/>
<comment type="caution">
    <text evidence="1">The sequence shown here is derived from an EMBL/GenBank/DDBJ whole genome shotgun (WGS) entry which is preliminary data.</text>
</comment>